<evidence type="ECO:0000256" key="1">
    <source>
        <dbReference type="SAM" id="MobiDB-lite"/>
    </source>
</evidence>
<dbReference type="AlphaFoldDB" id="A0A816KN22"/>
<proteinExistence type="predicted"/>
<organism evidence="2">
    <name type="scientific">Brassica napus</name>
    <name type="common">Rape</name>
    <dbReference type="NCBI Taxonomy" id="3708"/>
    <lineage>
        <taxon>Eukaryota</taxon>
        <taxon>Viridiplantae</taxon>
        <taxon>Streptophyta</taxon>
        <taxon>Embryophyta</taxon>
        <taxon>Tracheophyta</taxon>
        <taxon>Spermatophyta</taxon>
        <taxon>Magnoliopsida</taxon>
        <taxon>eudicotyledons</taxon>
        <taxon>Gunneridae</taxon>
        <taxon>Pentapetalae</taxon>
        <taxon>rosids</taxon>
        <taxon>malvids</taxon>
        <taxon>Brassicales</taxon>
        <taxon>Brassicaceae</taxon>
        <taxon>Brassiceae</taxon>
        <taxon>Brassica</taxon>
    </lineage>
</organism>
<gene>
    <name evidence="2" type="ORF">DARMORV10_C05P28400.1</name>
</gene>
<evidence type="ECO:0000313" key="2">
    <source>
        <dbReference type="EMBL" id="CAF1928752.1"/>
    </source>
</evidence>
<reference evidence="2" key="1">
    <citation type="submission" date="2021-01" db="EMBL/GenBank/DDBJ databases">
        <authorList>
            <consortium name="Genoscope - CEA"/>
            <person name="William W."/>
        </authorList>
    </citation>
    <scope>NUCLEOTIDE SEQUENCE</scope>
</reference>
<dbReference type="Proteomes" id="UP001295469">
    <property type="component" value="Chromosome C05"/>
</dbReference>
<feature type="region of interest" description="Disordered" evidence="1">
    <location>
        <begin position="170"/>
        <end position="201"/>
    </location>
</feature>
<sequence length="249" mass="28984">MYEFVGLLGFRVRLLEINQVLESIRQAFHHQLHKLDKDYSESLRCLVQPRNLPFPFSLSYFVIMGQVMVAVESVIPPIVGIYVPPIFPTLAAEESEKGCKKDKFIQTRLHAFWNMELGRQLRMRLVSNKSYPTVQTTLNNEQDWRNGLRVKLLEHARKFARRILTMKEVDPEKDNTGRVHGQTKGEENKNSNEHHHHRHHHPDTSVDILFKIIYHGPNSCSSSRRLPLRLEASDTIFTFDMLKSFVTVA</sequence>
<feature type="compositionally biased region" description="Basic and acidic residues" evidence="1">
    <location>
        <begin position="170"/>
        <end position="193"/>
    </location>
</feature>
<accession>A0A816KN22</accession>
<name>A0A816KN22_BRANA</name>
<protein>
    <submittedName>
        <fullName evidence="2">(rape) hypothetical protein</fullName>
    </submittedName>
</protein>
<dbReference type="EMBL" id="HG994369">
    <property type="protein sequence ID" value="CAF1928752.1"/>
    <property type="molecule type" value="Genomic_DNA"/>
</dbReference>